<dbReference type="InterPro" id="IPR000253">
    <property type="entry name" value="FHA_dom"/>
</dbReference>
<dbReference type="PANTHER" id="PTHR23308">
    <property type="entry name" value="NUCLEAR INHIBITOR OF PROTEIN PHOSPHATASE-1"/>
    <property type="match status" value="1"/>
</dbReference>
<evidence type="ECO:0000313" key="2">
    <source>
        <dbReference type="EMBL" id="HJC10822.1"/>
    </source>
</evidence>
<dbReference type="SUPFAM" id="SSF49879">
    <property type="entry name" value="SMAD/FHA domain"/>
    <property type="match status" value="1"/>
</dbReference>
<dbReference type="AlphaFoldDB" id="A0A9D2N5L5"/>
<gene>
    <name evidence="2" type="ORF">H9935_08390</name>
</gene>
<accession>A0A9D2N5L5</accession>
<dbReference type="Pfam" id="PF00498">
    <property type="entry name" value="FHA"/>
    <property type="match status" value="1"/>
</dbReference>
<sequence length="126" mass="13950">MQPAESLTVLLDENPSLCPVLAGLGKNSDKVFPLERDTTIIGKWAASADICLDIPTVSRIHAKIIREGENCYIIDLNSKNGTWVNGVPLNPEEKTTLKRNDIICFAREEFRYTAPDLPHSDNAAEN</sequence>
<dbReference type="SMART" id="SM00240">
    <property type="entry name" value="FHA"/>
    <property type="match status" value="1"/>
</dbReference>
<dbReference type="CDD" id="cd00060">
    <property type="entry name" value="FHA"/>
    <property type="match status" value="1"/>
</dbReference>
<organism evidence="2 3">
    <name type="scientific">Candidatus Blautia merdigallinarum</name>
    <dbReference type="NCBI Taxonomy" id="2838495"/>
    <lineage>
        <taxon>Bacteria</taxon>
        <taxon>Bacillati</taxon>
        <taxon>Bacillota</taxon>
        <taxon>Clostridia</taxon>
        <taxon>Lachnospirales</taxon>
        <taxon>Lachnospiraceae</taxon>
        <taxon>Blautia</taxon>
    </lineage>
</organism>
<evidence type="ECO:0000259" key="1">
    <source>
        <dbReference type="PROSITE" id="PS50006"/>
    </source>
</evidence>
<evidence type="ECO:0000313" key="3">
    <source>
        <dbReference type="Proteomes" id="UP000823893"/>
    </source>
</evidence>
<reference evidence="2" key="1">
    <citation type="journal article" date="2021" name="PeerJ">
        <title>Extensive microbial diversity within the chicken gut microbiome revealed by metagenomics and culture.</title>
        <authorList>
            <person name="Gilroy R."/>
            <person name="Ravi A."/>
            <person name="Getino M."/>
            <person name="Pursley I."/>
            <person name="Horton D.L."/>
            <person name="Alikhan N.F."/>
            <person name="Baker D."/>
            <person name="Gharbi K."/>
            <person name="Hall N."/>
            <person name="Watson M."/>
            <person name="Adriaenssens E.M."/>
            <person name="Foster-Nyarko E."/>
            <person name="Jarju S."/>
            <person name="Secka A."/>
            <person name="Antonio M."/>
            <person name="Oren A."/>
            <person name="Chaudhuri R.R."/>
            <person name="La Ragione R."/>
            <person name="Hildebrand F."/>
            <person name="Pallen M.J."/>
        </authorList>
    </citation>
    <scope>NUCLEOTIDE SEQUENCE</scope>
    <source>
        <strain evidence="2">ChiSxjej6B18-287</strain>
    </source>
</reference>
<dbReference type="EMBL" id="DWWV01000107">
    <property type="protein sequence ID" value="HJC10822.1"/>
    <property type="molecule type" value="Genomic_DNA"/>
</dbReference>
<comment type="caution">
    <text evidence="2">The sequence shown here is derived from an EMBL/GenBank/DDBJ whole genome shotgun (WGS) entry which is preliminary data.</text>
</comment>
<name>A0A9D2N5L5_9FIRM</name>
<dbReference type="PROSITE" id="PS50006">
    <property type="entry name" value="FHA_DOMAIN"/>
    <property type="match status" value="1"/>
</dbReference>
<feature type="domain" description="FHA" evidence="1">
    <location>
        <begin position="39"/>
        <end position="89"/>
    </location>
</feature>
<proteinExistence type="predicted"/>
<dbReference type="Gene3D" id="2.60.200.20">
    <property type="match status" value="1"/>
</dbReference>
<dbReference type="InterPro" id="IPR008984">
    <property type="entry name" value="SMAD_FHA_dom_sf"/>
</dbReference>
<dbReference type="Proteomes" id="UP000823893">
    <property type="component" value="Unassembled WGS sequence"/>
</dbReference>
<dbReference type="InterPro" id="IPR050923">
    <property type="entry name" value="Cell_Proc_Reg/RNA_Proc"/>
</dbReference>
<reference evidence="2" key="2">
    <citation type="submission" date="2021-04" db="EMBL/GenBank/DDBJ databases">
        <authorList>
            <person name="Gilroy R."/>
        </authorList>
    </citation>
    <scope>NUCLEOTIDE SEQUENCE</scope>
    <source>
        <strain evidence="2">ChiSxjej6B18-287</strain>
    </source>
</reference>
<protein>
    <submittedName>
        <fullName evidence="2">FHA domain-containing protein</fullName>
    </submittedName>
</protein>